<evidence type="ECO:0000313" key="2">
    <source>
        <dbReference type="EMBL" id="PJR13223.1"/>
    </source>
</evidence>
<gene>
    <name evidence="2" type="ORF">CEJ86_22800</name>
</gene>
<dbReference type="GO" id="GO:0009279">
    <property type="term" value="C:cell outer membrane"/>
    <property type="evidence" value="ECO:0007669"/>
    <property type="project" value="UniProtKB-SubCell"/>
</dbReference>
<comment type="caution">
    <text evidence="2">The sequence shown here is derived from an EMBL/GenBank/DDBJ whole genome shotgun (WGS) entry which is preliminary data.</text>
</comment>
<organism evidence="2 3">
    <name type="scientific">Rhizobium meliloti</name>
    <name type="common">Ensifer meliloti</name>
    <name type="synonym">Sinorhizobium meliloti</name>
    <dbReference type="NCBI Taxonomy" id="382"/>
    <lineage>
        <taxon>Bacteria</taxon>
        <taxon>Pseudomonadati</taxon>
        <taxon>Pseudomonadota</taxon>
        <taxon>Alphaproteobacteria</taxon>
        <taxon>Hyphomicrobiales</taxon>
        <taxon>Rhizobiaceae</taxon>
        <taxon>Sinorhizobium/Ensifer group</taxon>
        <taxon>Sinorhizobium</taxon>
    </lineage>
</organism>
<dbReference type="AlphaFoldDB" id="A0A2J0YY70"/>
<keyword evidence="1" id="KW-0732">Signal</keyword>
<dbReference type="Proteomes" id="UP000231987">
    <property type="component" value="Unassembled WGS sequence"/>
</dbReference>
<accession>A0A2J0YY70</accession>
<reference evidence="2 3" key="1">
    <citation type="submission" date="2017-06" db="EMBL/GenBank/DDBJ databases">
        <title>Ensifer strains isolated from leguminous trees and herbs display diverse denitrification phenotypes with some acting as strong N2O sinks.</title>
        <authorList>
            <person name="Woliy K."/>
            <person name="Mania D."/>
            <person name="Bakken L.R."/>
            <person name="Frostegard A."/>
        </authorList>
    </citation>
    <scope>NUCLEOTIDE SEQUENCE [LARGE SCALE GENOMIC DNA]</scope>
    <source>
        <strain evidence="2 3">AC50a</strain>
    </source>
</reference>
<evidence type="ECO:0008006" key="4">
    <source>
        <dbReference type="Google" id="ProtNLM"/>
    </source>
</evidence>
<dbReference type="EMBL" id="NJGD01000011">
    <property type="protein sequence ID" value="PJR13223.1"/>
    <property type="molecule type" value="Genomic_DNA"/>
</dbReference>
<dbReference type="PROSITE" id="PS51257">
    <property type="entry name" value="PROKAR_LIPOPROTEIN"/>
    <property type="match status" value="1"/>
</dbReference>
<sequence length="96" mass="9283">MARRTILPLTLAALAAIAGGCATEQNQRGLGGALIGAGTGAVAGQVIGGNTTSTVAGAAGGALVGAAVGTATTPSYNRGNCRYRQPDGTIIIARCR</sequence>
<proteinExistence type="predicted"/>
<protein>
    <recommendedName>
        <fullName evidence="4">17 kDa surface antigen</fullName>
    </recommendedName>
</protein>
<evidence type="ECO:0000313" key="3">
    <source>
        <dbReference type="Proteomes" id="UP000231987"/>
    </source>
</evidence>
<dbReference type="RefSeq" id="WP_100673547.1">
    <property type="nucleotide sequence ID" value="NZ_JBKOIL010000010.1"/>
</dbReference>
<name>A0A2J0YY70_RHIML</name>
<evidence type="ECO:0000256" key="1">
    <source>
        <dbReference type="SAM" id="SignalP"/>
    </source>
</evidence>
<feature type="chain" id="PRO_5014420233" description="17 kDa surface antigen" evidence="1">
    <location>
        <begin position="19"/>
        <end position="96"/>
    </location>
</feature>
<feature type="signal peptide" evidence="1">
    <location>
        <begin position="1"/>
        <end position="18"/>
    </location>
</feature>